<evidence type="ECO:0000256" key="1">
    <source>
        <dbReference type="SAM" id="Phobius"/>
    </source>
</evidence>
<dbReference type="AlphaFoldDB" id="A0A7W7Y8U7"/>
<dbReference type="EMBL" id="JACHIG010000002">
    <property type="protein sequence ID" value="MBB5031630.1"/>
    <property type="molecule type" value="Genomic_DNA"/>
</dbReference>
<keyword evidence="1" id="KW-0472">Membrane</keyword>
<dbReference type="InterPro" id="IPR021125">
    <property type="entry name" value="DUF2127"/>
</dbReference>
<dbReference type="Pfam" id="PF09900">
    <property type="entry name" value="DUF2127"/>
    <property type="match status" value="1"/>
</dbReference>
<name>A0A7W7Y8U7_9BACT</name>
<sequence>MTSSGLRKSLDVVAAIEAAKGTVVLLAGFGLLGLLHRDLHELSSKIVMHLHLNPARKYPHIFIDLMSSLNDQRLWFMAGMAVLYSTLRFVEAYGLWKQKTWAEWLALVGGCIYLPAEVYEIAKKVTFIHVSALVVNLVVVLLMAKVLLQKRQGRKV</sequence>
<feature type="transmembrane region" description="Helical" evidence="1">
    <location>
        <begin position="102"/>
        <end position="121"/>
    </location>
</feature>
<organism evidence="2 3">
    <name type="scientific">Prosthecobacter vanneervenii</name>
    <dbReference type="NCBI Taxonomy" id="48466"/>
    <lineage>
        <taxon>Bacteria</taxon>
        <taxon>Pseudomonadati</taxon>
        <taxon>Verrucomicrobiota</taxon>
        <taxon>Verrucomicrobiia</taxon>
        <taxon>Verrucomicrobiales</taxon>
        <taxon>Verrucomicrobiaceae</taxon>
        <taxon>Prosthecobacter</taxon>
    </lineage>
</organism>
<comment type="caution">
    <text evidence="2">The sequence shown here is derived from an EMBL/GenBank/DDBJ whole genome shotgun (WGS) entry which is preliminary data.</text>
</comment>
<feature type="transmembrane region" description="Helical" evidence="1">
    <location>
        <begin position="127"/>
        <end position="148"/>
    </location>
</feature>
<feature type="transmembrane region" description="Helical" evidence="1">
    <location>
        <begin position="12"/>
        <end position="35"/>
    </location>
</feature>
<protein>
    <submittedName>
        <fullName evidence="2">Uncharacterized membrane protein (DUF2068 family)</fullName>
    </submittedName>
</protein>
<feature type="transmembrane region" description="Helical" evidence="1">
    <location>
        <begin position="74"/>
        <end position="90"/>
    </location>
</feature>
<keyword evidence="1" id="KW-0812">Transmembrane</keyword>
<dbReference type="Proteomes" id="UP000590740">
    <property type="component" value="Unassembled WGS sequence"/>
</dbReference>
<evidence type="ECO:0000313" key="2">
    <source>
        <dbReference type="EMBL" id="MBB5031630.1"/>
    </source>
</evidence>
<dbReference type="RefSeq" id="WP_184338568.1">
    <property type="nucleotide sequence ID" value="NZ_JACHIG010000002.1"/>
</dbReference>
<evidence type="ECO:0000313" key="3">
    <source>
        <dbReference type="Proteomes" id="UP000590740"/>
    </source>
</evidence>
<reference evidence="2 3" key="1">
    <citation type="submission" date="2020-08" db="EMBL/GenBank/DDBJ databases">
        <title>Genomic Encyclopedia of Type Strains, Phase IV (KMG-IV): sequencing the most valuable type-strain genomes for metagenomic binning, comparative biology and taxonomic classification.</title>
        <authorList>
            <person name="Goeker M."/>
        </authorList>
    </citation>
    <scope>NUCLEOTIDE SEQUENCE [LARGE SCALE GENOMIC DNA]</scope>
    <source>
        <strain evidence="2 3">DSM 12252</strain>
    </source>
</reference>
<keyword evidence="1" id="KW-1133">Transmembrane helix</keyword>
<keyword evidence="3" id="KW-1185">Reference proteome</keyword>
<gene>
    <name evidence="2" type="ORF">HNQ65_001198</name>
</gene>
<proteinExistence type="predicted"/>
<accession>A0A7W7Y8U7</accession>